<sequence length="325" mass="37509">MFQKNKTQETTENGRIEVIKTVLKGYRYGYTADVIGKCSHMCCQAGGIYEALGHFLAVERPARKSAVNMVHIHNPAELPVMSSGYLRVSPNKEVTLAIEPEKISISDELKHFPMWRMCSLQNEEQLDYFNHWTQKNCFLECLSKFTYEECHCVPYYMPAGSQYDEKEIVAWVRHGTKICSGNKKRCYLDAEEEWSRKSMDRHVLHGYDWECGCSPDCSKDVYKYQYSTSEFNWQAVLRAYGEDLKHFQGRSMSRVTVYIADILNVDNHVESFTSAPFDTWGNLTVIVTGLTFILLTVLFFIISVEQSTLQSESSYKEPLMNINMS</sequence>
<dbReference type="EMBL" id="JBFDAA010000014">
    <property type="protein sequence ID" value="KAL1122227.1"/>
    <property type="molecule type" value="Genomic_DNA"/>
</dbReference>
<gene>
    <name evidence="14" type="ORF">AAG570_003632</name>
</gene>
<dbReference type="GO" id="GO:0005272">
    <property type="term" value="F:sodium channel activity"/>
    <property type="evidence" value="ECO:0007669"/>
    <property type="project" value="UniProtKB-KW"/>
</dbReference>
<accession>A0ABD0YIM5</accession>
<keyword evidence="11 12" id="KW-0407">Ion channel</keyword>
<evidence type="ECO:0000313" key="14">
    <source>
        <dbReference type="EMBL" id="KAL1122227.1"/>
    </source>
</evidence>
<dbReference type="GO" id="GO:0016020">
    <property type="term" value="C:membrane"/>
    <property type="evidence" value="ECO:0007669"/>
    <property type="project" value="UniProtKB-SubCell"/>
</dbReference>
<feature type="transmembrane region" description="Helical" evidence="13">
    <location>
        <begin position="280"/>
        <end position="302"/>
    </location>
</feature>
<evidence type="ECO:0000256" key="1">
    <source>
        <dbReference type="ARBA" id="ARBA00004141"/>
    </source>
</evidence>
<dbReference type="Proteomes" id="UP001558652">
    <property type="component" value="Unassembled WGS sequence"/>
</dbReference>
<protein>
    <submittedName>
        <fullName evidence="14">Uncharacterized protein</fullName>
    </submittedName>
</protein>
<evidence type="ECO:0000256" key="13">
    <source>
        <dbReference type="SAM" id="Phobius"/>
    </source>
</evidence>
<comment type="subcellular location">
    <subcellularLocation>
        <location evidence="1">Membrane</location>
        <topology evidence="1">Multi-pass membrane protein</topology>
    </subcellularLocation>
</comment>
<proteinExistence type="inferred from homology"/>
<comment type="similarity">
    <text evidence="2 12">Belongs to the amiloride-sensitive sodium channel (TC 1.A.6) family.</text>
</comment>
<keyword evidence="15" id="KW-1185">Reference proteome</keyword>
<comment type="caution">
    <text evidence="14">The sequence shown here is derived from an EMBL/GenBank/DDBJ whole genome shotgun (WGS) entry which is preliminary data.</text>
</comment>
<dbReference type="InterPro" id="IPR001873">
    <property type="entry name" value="ENaC"/>
</dbReference>
<evidence type="ECO:0000256" key="8">
    <source>
        <dbReference type="ARBA" id="ARBA00023065"/>
    </source>
</evidence>
<keyword evidence="6 13" id="KW-1133">Transmembrane helix</keyword>
<evidence type="ECO:0000256" key="12">
    <source>
        <dbReference type="RuleBase" id="RU000679"/>
    </source>
</evidence>
<dbReference type="PANTHER" id="PTHR11690">
    <property type="entry name" value="AMILORIDE-SENSITIVE SODIUM CHANNEL-RELATED"/>
    <property type="match status" value="1"/>
</dbReference>
<evidence type="ECO:0000256" key="11">
    <source>
        <dbReference type="ARBA" id="ARBA00023303"/>
    </source>
</evidence>
<evidence type="ECO:0000256" key="10">
    <source>
        <dbReference type="ARBA" id="ARBA00023201"/>
    </source>
</evidence>
<evidence type="ECO:0000256" key="4">
    <source>
        <dbReference type="ARBA" id="ARBA00022461"/>
    </source>
</evidence>
<keyword evidence="9 13" id="KW-0472">Membrane</keyword>
<dbReference type="Gene3D" id="1.10.287.820">
    <property type="entry name" value="Acid-sensing ion channel domain"/>
    <property type="match status" value="1"/>
</dbReference>
<organism evidence="14 15">
    <name type="scientific">Ranatra chinensis</name>
    <dbReference type="NCBI Taxonomy" id="642074"/>
    <lineage>
        <taxon>Eukaryota</taxon>
        <taxon>Metazoa</taxon>
        <taxon>Ecdysozoa</taxon>
        <taxon>Arthropoda</taxon>
        <taxon>Hexapoda</taxon>
        <taxon>Insecta</taxon>
        <taxon>Pterygota</taxon>
        <taxon>Neoptera</taxon>
        <taxon>Paraneoptera</taxon>
        <taxon>Hemiptera</taxon>
        <taxon>Heteroptera</taxon>
        <taxon>Panheteroptera</taxon>
        <taxon>Nepomorpha</taxon>
        <taxon>Nepidae</taxon>
        <taxon>Ranatrinae</taxon>
        <taxon>Ranatra</taxon>
    </lineage>
</organism>
<keyword evidence="10 12" id="KW-0739">Sodium transport</keyword>
<evidence type="ECO:0000256" key="9">
    <source>
        <dbReference type="ARBA" id="ARBA00023136"/>
    </source>
</evidence>
<evidence type="ECO:0000313" key="15">
    <source>
        <dbReference type="Proteomes" id="UP001558652"/>
    </source>
</evidence>
<dbReference type="AlphaFoldDB" id="A0ABD0YIM5"/>
<evidence type="ECO:0000256" key="2">
    <source>
        <dbReference type="ARBA" id="ARBA00007193"/>
    </source>
</evidence>
<keyword evidence="4 12" id="KW-0894">Sodium channel</keyword>
<keyword evidence="3 12" id="KW-0813">Transport</keyword>
<evidence type="ECO:0000256" key="5">
    <source>
        <dbReference type="ARBA" id="ARBA00022692"/>
    </source>
</evidence>
<evidence type="ECO:0000256" key="3">
    <source>
        <dbReference type="ARBA" id="ARBA00022448"/>
    </source>
</evidence>
<name>A0ABD0YIM5_9HEMI</name>
<keyword evidence="7" id="KW-0915">Sodium</keyword>
<dbReference type="Pfam" id="PF00858">
    <property type="entry name" value="ASC"/>
    <property type="match status" value="1"/>
</dbReference>
<evidence type="ECO:0000256" key="6">
    <source>
        <dbReference type="ARBA" id="ARBA00022989"/>
    </source>
</evidence>
<evidence type="ECO:0000256" key="7">
    <source>
        <dbReference type="ARBA" id="ARBA00023053"/>
    </source>
</evidence>
<keyword evidence="8 12" id="KW-0406">Ion transport</keyword>
<keyword evidence="5 12" id="KW-0812">Transmembrane</keyword>
<dbReference type="PANTHER" id="PTHR11690:SF288">
    <property type="entry name" value="AMILORIDE-SENSITIVE NA+ CHANNEL-RELATED"/>
    <property type="match status" value="1"/>
</dbReference>
<reference evidence="14 15" key="1">
    <citation type="submission" date="2024-07" db="EMBL/GenBank/DDBJ databases">
        <title>Chromosome-level genome assembly of the water stick insect Ranatra chinensis (Heteroptera: Nepidae).</title>
        <authorList>
            <person name="Liu X."/>
        </authorList>
    </citation>
    <scope>NUCLEOTIDE SEQUENCE [LARGE SCALE GENOMIC DNA]</scope>
    <source>
        <strain evidence="14">Cailab_2021Rc</strain>
        <tissue evidence="14">Muscle</tissue>
    </source>
</reference>